<keyword evidence="6 10" id="KW-0418">Kinase</keyword>
<comment type="function">
    <text evidence="10">Catalyzes the phosphorylation of the position 2 hydroxy group of 4-diphosphocytidyl-2C-methyl-D-erythritol.</text>
</comment>
<dbReference type="GO" id="GO:0005524">
    <property type="term" value="F:ATP binding"/>
    <property type="evidence" value="ECO:0007669"/>
    <property type="project" value="UniProtKB-UniRule"/>
</dbReference>
<dbReference type="NCBIfam" id="NF011202">
    <property type="entry name" value="PRK14608.1"/>
    <property type="match status" value="1"/>
</dbReference>
<comment type="similarity">
    <text evidence="1 10">Belongs to the GHMP kinase family. IspE subfamily.</text>
</comment>
<keyword evidence="7 10" id="KW-0067">ATP-binding</keyword>
<proteinExistence type="inferred from homology"/>
<dbReference type="Gene3D" id="3.30.230.10">
    <property type="match status" value="1"/>
</dbReference>
<evidence type="ECO:0000256" key="2">
    <source>
        <dbReference type="ARBA" id="ARBA00012052"/>
    </source>
</evidence>
<dbReference type="GO" id="GO:0019288">
    <property type="term" value="P:isopentenyl diphosphate biosynthetic process, methylerythritol 4-phosphate pathway"/>
    <property type="evidence" value="ECO:0007669"/>
    <property type="project" value="UniProtKB-UniRule"/>
</dbReference>
<evidence type="ECO:0000259" key="12">
    <source>
        <dbReference type="Pfam" id="PF08544"/>
    </source>
</evidence>
<evidence type="ECO:0000256" key="8">
    <source>
        <dbReference type="ARBA" id="ARBA00023229"/>
    </source>
</evidence>
<evidence type="ECO:0000256" key="7">
    <source>
        <dbReference type="ARBA" id="ARBA00022840"/>
    </source>
</evidence>
<sequence>MRATDGPPPPPALRLAVPAKVNLALHVLGRRESGYHELQSLVAFAAVTDGDEVTVRFSPPDRERSDDRPPRTPDFVVGGPFAGSVPHGAENLAVAAARLCPEIAAVHLTKGLPVAAGIGGGSADAAAVLRAAAIHRGIAASDFAADGLSLGADIPVCLDGRPSIMEGIGEVLRPAELPPVAGILVNPGVPLATADVFRALRKRDNPPFEMPPLADAGALCDWLAGTRNDLEAPARACCPDIDAVLNAVAATEGCALARMSGSGPTVFGLFPDAAARDAAVARLASAAPSRWWIRAVRFSGSADGLPPAVEMDDGALAPAG</sequence>
<evidence type="ECO:0000259" key="11">
    <source>
        <dbReference type="Pfam" id="PF00288"/>
    </source>
</evidence>
<keyword evidence="5 10" id="KW-0547">Nucleotide-binding</keyword>
<evidence type="ECO:0000256" key="1">
    <source>
        <dbReference type="ARBA" id="ARBA00009684"/>
    </source>
</evidence>
<reference evidence="13 14" key="1">
    <citation type="submission" date="2018-05" db="EMBL/GenBank/DDBJ databases">
        <title>Acuticoccus sediminis sp. nov., isolated from deep-sea sediment of Indian Ocean.</title>
        <authorList>
            <person name="Liu X."/>
            <person name="Lai Q."/>
            <person name="Du Y."/>
            <person name="Sun F."/>
            <person name="Zhang X."/>
            <person name="Wang S."/>
            <person name="Shao Z."/>
        </authorList>
    </citation>
    <scope>NUCLEOTIDE SEQUENCE [LARGE SCALE GENOMIC DNA]</scope>
    <source>
        <strain evidence="13 14">PTG4-2</strain>
    </source>
</reference>
<organism evidence="13 14">
    <name type="scientific">Acuticoccus sediminis</name>
    <dbReference type="NCBI Taxonomy" id="2184697"/>
    <lineage>
        <taxon>Bacteria</taxon>
        <taxon>Pseudomonadati</taxon>
        <taxon>Pseudomonadota</taxon>
        <taxon>Alphaproteobacteria</taxon>
        <taxon>Hyphomicrobiales</taxon>
        <taxon>Amorphaceae</taxon>
        <taxon>Acuticoccus</taxon>
    </lineage>
</organism>
<dbReference type="InterPro" id="IPR020568">
    <property type="entry name" value="Ribosomal_Su5_D2-typ_SF"/>
</dbReference>
<evidence type="ECO:0000256" key="9">
    <source>
        <dbReference type="ARBA" id="ARBA00032554"/>
    </source>
</evidence>
<feature type="domain" description="GHMP kinase C-terminal" evidence="12">
    <location>
        <begin position="221"/>
        <end position="286"/>
    </location>
</feature>
<evidence type="ECO:0000256" key="3">
    <source>
        <dbReference type="ARBA" id="ARBA00017473"/>
    </source>
</evidence>
<dbReference type="AlphaFoldDB" id="A0A8B2NGB5"/>
<comment type="catalytic activity">
    <reaction evidence="10">
        <text>4-CDP-2-C-methyl-D-erythritol + ATP = 4-CDP-2-C-methyl-D-erythritol 2-phosphate + ADP + H(+)</text>
        <dbReference type="Rhea" id="RHEA:18437"/>
        <dbReference type="ChEBI" id="CHEBI:15378"/>
        <dbReference type="ChEBI" id="CHEBI:30616"/>
        <dbReference type="ChEBI" id="CHEBI:57823"/>
        <dbReference type="ChEBI" id="CHEBI:57919"/>
        <dbReference type="ChEBI" id="CHEBI:456216"/>
        <dbReference type="EC" id="2.7.1.148"/>
    </reaction>
</comment>
<evidence type="ECO:0000313" key="14">
    <source>
        <dbReference type="Proteomes" id="UP000249590"/>
    </source>
</evidence>
<dbReference type="Pfam" id="PF00288">
    <property type="entry name" value="GHMP_kinases_N"/>
    <property type="match status" value="1"/>
</dbReference>
<name>A0A8B2NGB5_9HYPH</name>
<dbReference type="GO" id="GO:0050515">
    <property type="term" value="F:4-(cytidine 5'-diphospho)-2-C-methyl-D-erythritol kinase activity"/>
    <property type="evidence" value="ECO:0007669"/>
    <property type="project" value="UniProtKB-UniRule"/>
</dbReference>
<dbReference type="GO" id="GO:0016114">
    <property type="term" value="P:terpenoid biosynthetic process"/>
    <property type="evidence" value="ECO:0007669"/>
    <property type="project" value="InterPro"/>
</dbReference>
<accession>A0A8B2NGB5</accession>
<dbReference type="RefSeq" id="WP_111351103.1">
    <property type="nucleotide sequence ID" value="NZ_QHHQ01000007.1"/>
</dbReference>
<evidence type="ECO:0000256" key="5">
    <source>
        <dbReference type="ARBA" id="ARBA00022741"/>
    </source>
</evidence>
<feature type="active site" evidence="10">
    <location>
        <position position="20"/>
    </location>
</feature>
<dbReference type="SUPFAM" id="SSF55060">
    <property type="entry name" value="GHMP Kinase, C-terminal domain"/>
    <property type="match status" value="1"/>
</dbReference>
<evidence type="ECO:0000256" key="4">
    <source>
        <dbReference type="ARBA" id="ARBA00022679"/>
    </source>
</evidence>
<protein>
    <recommendedName>
        <fullName evidence="3 10">4-diphosphocytidyl-2-C-methyl-D-erythritol kinase</fullName>
        <shortName evidence="10">CMK</shortName>
        <ecNumber evidence="2 10">2.7.1.148</ecNumber>
    </recommendedName>
    <alternativeName>
        <fullName evidence="9 10">4-(cytidine-5'-diphospho)-2-C-methyl-D-erythritol kinase</fullName>
    </alternativeName>
</protein>
<evidence type="ECO:0000313" key="13">
    <source>
        <dbReference type="EMBL" id="RAH98290.1"/>
    </source>
</evidence>
<dbReference type="Pfam" id="PF08544">
    <property type="entry name" value="GHMP_kinases_C"/>
    <property type="match status" value="1"/>
</dbReference>
<dbReference type="UniPathway" id="UPA00056">
    <property type="reaction ID" value="UER00094"/>
</dbReference>
<gene>
    <name evidence="10" type="primary">ispE</name>
    <name evidence="13" type="ORF">DLJ53_26645</name>
</gene>
<dbReference type="PANTHER" id="PTHR43527:SF2">
    <property type="entry name" value="4-DIPHOSPHOCYTIDYL-2-C-METHYL-D-ERYTHRITOL KINASE, CHLOROPLASTIC"/>
    <property type="match status" value="1"/>
</dbReference>
<comment type="caution">
    <text evidence="13">The sequence shown here is derived from an EMBL/GenBank/DDBJ whole genome shotgun (WGS) entry which is preliminary data.</text>
</comment>
<dbReference type="PANTHER" id="PTHR43527">
    <property type="entry name" value="4-DIPHOSPHOCYTIDYL-2-C-METHYL-D-ERYTHRITOL KINASE, CHLOROPLASTIC"/>
    <property type="match status" value="1"/>
</dbReference>
<evidence type="ECO:0000256" key="10">
    <source>
        <dbReference type="HAMAP-Rule" id="MF_00061"/>
    </source>
</evidence>
<keyword evidence="4 10" id="KW-0808">Transferase</keyword>
<dbReference type="PIRSF" id="PIRSF010376">
    <property type="entry name" value="IspE"/>
    <property type="match status" value="1"/>
</dbReference>
<dbReference type="HAMAP" id="MF_00061">
    <property type="entry name" value="IspE"/>
    <property type="match status" value="1"/>
</dbReference>
<dbReference type="Gene3D" id="3.30.70.890">
    <property type="entry name" value="GHMP kinase, C-terminal domain"/>
    <property type="match status" value="1"/>
</dbReference>
<dbReference type="InterPro" id="IPR036554">
    <property type="entry name" value="GHMP_kinase_C_sf"/>
</dbReference>
<dbReference type="EMBL" id="QHHQ01000007">
    <property type="protein sequence ID" value="RAH98290.1"/>
    <property type="molecule type" value="Genomic_DNA"/>
</dbReference>
<keyword evidence="8 10" id="KW-0414">Isoprene biosynthesis</keyword>
<keyword evidence="14" id="KW-1185">Reference proteome</keyword>
<evidence type="ECO:0000256" key="6">
    <source>
        <dbReference type="ARBA" id="ARBA00022777"/>
    </source>
</evidence>
<dbReference type="SUPFAM" id="SSF54211">
    <property type="entry name" value="Ribosomal protein S5 domain 2-like"/>
    <property type="match status" value="1"/>
</dbReference>
<dbReference type="InterPro" id="IPR004424">
    <property type="entry name" value="IspE"/>
</dbReference>
<dbReference type="InterPro" id="IPR013750">
    <property type="entry name" value="GHMP_kinase_C_dom"/>
</dbReference>
<feature type="active site" evidence="10">
    <location>
        <position position="153"/>
    </location>
</feature>
<comment type="pathway">
    <text evidence="10">Isoprenoid biosynthesis; isopentenyl diphosphate biosynthesis via DXP pathway; isopentenyl diphosphate from 1-deoxy-D-xylulose 5-phosphate: step 3/6.</text>
</comment>
<dbReference type="EC" id="2.7.1.148" evidence="2 10"/>
<dbReference type="InterPro" id="IPR014721">
    <property type="entry name" value="Ribsml_uS5_D2-typ_fold_subgr"/>
</dbReference>
<feature type="domain" description="GHMP kinase N-terminal" evidence="11">
    <location>
        <begin position="93"/>
        <end position="158"/>
    </location>
</feature>
<dbReference type="Proteomes" id="UP000249590">
    <property type="component" value="Unassembled WGS sequence"/>
</dbReference>
<dbReference type="OrthoDB" id="9809438at2"/>
<dbReference type="InterPro" id="IPR006204">
    <property type="entry name" value="GHMP_kinase_N_dom"/>
</dbReference>
<feature type="binding site" evidence="10">
    <location>
        <begin position="113"/>
        <end position="123"/>
    </location>
    <ligand>
        <name>ATP</name>
        <dbReference type="ChEBI" id="CHEBI:30616"/>
    </ligand>
</feature>